<dbReference type="EMBL" id="CP036422">
    <property type="protein sequence ID" value="QFU76296.1"/>
    <property type="molecule type" value="Genomic_DNA"/>
</dbReference>
<organism evidence="2 3">
    <name type="scientific">Halioglobus maricola</name>
    <dbReference type="NCBI Taxonomy" id="2601894"/>
    <lineage>
        <taxon>Bacteria</taxon>
        <taxon>Pseudomonadati</taxon>
        <taxon>Pseudomonadota</taxon>
        <taxon>Gammaproteobacteria</taxon>
        <taxon>Cellvibrionales</taxon>
        <taxon>Halieaceae</taxon>
        <taxon>Halioglobus</taxon>
    </lineage>
</organism>
<protein>
    <submittedName>
        <fullName evidence="2">Uncharacterized protein</fullName>
    </submittedName>
</protein>
<proteinExistence type="predicted"/>
<name>A0A5P9NLC2_9GAMM</name>
<evidence type="ECO:0000313" key="3">
    <source>
        <dbReference type="Proteomes" id="UP000326287"/>
    </source>
</evidence>
<dbReference type="OrthoDB" id="7593840at2"/>
<feature type="signal peptide" evidence="1">
    <location>
        <begin position="1"/>
        <end position="26"/>
    </location>
</feature>
<dbReference type="AlphaFoldDB" id="A0A5P9NLC2"/>
<dbReference type="KEGG" id="halc:EY643_11850"/>
<evidence type="ECO:0000256" key="1">
    <source>
        <dbReference type="SAM" id="SignalP"/>
    </source>
</evidence>
<dbReference type="Proteomes" id="UP000326287">
    <property type="component" value="Chromosome"/>
</dbReference>
<dbReference type="RefSeq" id="WP_152662402.1">
    <property type="nucleotide sequence ID" value="NZ_CP036422.1"/>
</dbReference>
<feature type="chain" id="PRO_5024940902" evidence="1">
    <location>
        <begin position="27"/>
        <end position="568"/>
    </location>
</feature>
<sequence length="568" mass="62507">MRRFKPLAVRFNALVLLLAASFPAFALADATPILGPINSDPLTQRGISPRILDVAIVPMSQGLGWKSKAVYRQTLPDGSSGTERFRVIFDPDTDYGRDLYIELESEPLRSARSYRRILEVTLGADQWLRTGDRLHDAASIKLVSSDNGQEIIEFRYATQSLPTSLKWLTKLAGRVYVLDGRLDRIELTASGEMQREGITHQDLTMKVYFGEVQSPGGHVISAIRETFRARLGRQWVDVDSWVRMLEYSGTDLGDIAWDTSNLPIPDKTEEGPLPAPDEAVAALNKDTMGSLPVIGDMLNDDVAAEDTIRLNLQRTLPIWADDVRKLGFELPKTYGLGLAGYYQRQDIDLQGFKVQGIDITNDLPLIDPFGSDVENEAVTGQLRADVWVLPFLNVSLLLGELETESDVTLRFTPGFRNLVGLGGGVELPEFYSFESNTSGSTVGLGLLTGFQYEQLVMSLGVNYVETTTNETNSDITSILWLGMVGYDFGAIGLQALAGVQYLDIEQTLEGSLPLEGGQALNFSLDLGIDETTFLVGFNKDIGSNWTLSAFLGANSTKSSLTGNFGYRW</sequence>
<dbReference type="SUPFAM" id="SSF56935">
    <property type="entry name" value="Porins"/>
    <property type="match status" value="1"/>
</dbReference>
<gene>
    <name evidence="2" type="ORF">EY643_11850</name>
</gene>
<evidence type="ECO:0000313" key="2">
    <source>
        <dbReference type="EMBL" id="QFU76296.1"/>
    </source>
</evidence>
<accession>A0A5P9NLC2</accession>
<reference evidence="2 3" key="1">
    <citation type="submission" date="2019-02" db="EMBL/GenBank/DDBJ databases">
        <authorList>
            <person name="Li S.-H."/>
        </authorList>
    </citation>
    <scope>NUCLEOTIDE SEQUENCE [LARGE SCALE GENOMIC DNA]</scope>
    <source>
        <strain evidence="2 3">IMCC14385</strain>
    </source>
</reference>
<keyword evidence="3" id="KW-1185">Reference proteome</keyword>
<keyword evidence="1" id="KW-0732">Signal</keyword>